<dbReference type="EMBL" id="CM008054">
    <property type="protein sequence ID" value="PVH31173.1"/>
    <property type="molecule type" value="Genomic_DNA"/>
</dbReference>
<reference evidence="1" key="1">
    <citation type="submission" date="2018-04" db="EMBL/GenBank/DDBJ databases">
        <title>WGS assembly of Panicum hallii.</title>
        <authorList>
            <person name="Lovell J."/>
            <person name="Jenkins J."/>
            <person name="Lowry D."/>
            <person name="Mamidi S."/>
            <person name="Sreedasyam A."/>
            <person name="Weng X."/>
            <person name="Barry K."/>
            <person name="Bonette J."/>
            <person name="Campitelli B."/>
            <person name="Daum C."/>
            <person name="Gordon S."/>
            <person name="Gould B."/>
            <person name="Lipzen A."/>
            <person name="Macqueen A."/>
            <person name="Palacio-Mejia J."/>
            <person name="Plott C."/>
            <person name="Shakirov E."/>
            <person name="Shu S."/>
            <person name="Yoshinaga Y."/>
            <person name="Zane M."/>
            <person name="Rokhsar D."/>
            <person name="Grimwood J."/>
            <person name="Schmutz J."/>
            <person name="Juenger T."/>
        </authorList>
    </citation>
    <scope>NUCLEOTIDE SEQUENCE [LARGE SCALE GENOMIC DNA]</scope>
    <source>
        <strain evidence="1">FIL2</strain>
    </source>
</reference>
<gene>
    <name evidence="1" type="ORF">PAHAL_9G073200</name>
</gene>
<organism evidence="1">
    <name type="scientific">Panicum hallii</name>
    <dbReference type="NCBI Taxonomy" id="206008"/>
    <lineage>
        <taxon>Eukaryota</taxon>
        <taxon>Viridiplantae</taxon>
        <taxon>Streptophyta</taxon>
        <taxon>Embryophyta</taxon>
        <taxon>Tracheophyta</taxon>
        <taxon>Spermatophyta</taxon>
        <taxon>Magnoliopsida</taxon>
        <taxon>Liliopsida</taxon>
        <taxon>Poales</taxon>
        <taxon>Poaceae</taxon>
        <taxon>PACMAD clade</taxon>
        <taxon>Panicoideae</taxon>
        <taxon>Panicodae</taxon>
        <taxon>Paniceae</taxon>
        <taxon>Panicinae</taxon>
        <taxon>Panicum</taxon>
        <taxon>Panicum sect. Panicum</taxon>
    </lineage>
</organism>
<dbReference type="Proteomes" id="UP000243499">
    <property type="component" value="Chromosome 9"/>
</dbReference>
<dbReference type="Gramene" id="PVH31173">
    <property type="protein sequence ID" value="PVH31173"/>
    <property type="gene ID" value="PAHAL_9G073200"/>
</dbReference>
<accession>A0A2T8I0H0</accession>
<evidence type="ECO:0000313" key="1">
    <source>
        <dbReference type="EMBL" id="PVH31173.1"/>
    </source>
</evidence>
<dbReference type="AlphaFoldDB" id="A0A2T8I0H0"/>
<protein>
    <submittedName>
        <fullName evidence="1">Uncharacterized protein</fullName>
    </submittedName>
</protein>
<sequence>MSFAISPAGEEIIYVINILNSCCQERLYHVNHFDGCRAVSWSVPKNTTMKKGAVHCTCQPNTCTGRLYSLHNPCIFCCMCLLDNLETLMHPIKQGRFVIFLFMTEVGLHEQRVSNVILPQSI</sequence>
<name>A0A2T8I0H0_9POAL</name>
<proteinExistence type="predicted"/>